<protein>
    <recommendedName>
        <fullName evidence="8">Energy-coupling factor transporter transmembrane protein EcfT</fullName>
    </recommendedName>
</protein>
<evidence type="ECO:0000313" key="7">
    <source>
        <dbReference type="Proteomes" id="UP000658656"/>
    </source>
</evidence>
<comment type="caution">
    <text evidence="6">The sequence shown here is derived from an EMBL/GenBank/DDBJ whole genome shotgun (WGS) entry which is preliminary data.</text>
</comment>
<evidence type="ECO:0000313" key="6">
    <source>
        <dbReference type="EMBL" id="GHF53687.1"/>
    </source>
</evidence>
<dbReference type="CDD" id="cd16914">
    <property type="entry name" value="EcfT"/>
    <property type="match status" value="1"/>
</dbReference>
<comment type="subcellular location">
    <subcellularLocation>
        <location evidence="1">Membrane</location>
        <topology evidence="1">Multi-pass membrane protein</topology>
    </subcellularLocation>
</comment>
<accession>A0A8H9MDN3</accession>
<organism evidence="6 7">
    <name type="scientific">Amycolatopsis bartoniae</name>
    <dbReference type="NCBI Taxonomy" id="941986"/>
    <lineage>
        <taxon>Bacteria</taxon>
        <taxon>Bacillati</taxon>
        <taxon>Actinomycetota</taxon>
        <taxon>Actinomycetes</taxon>
        <taxon>Pseudonocardiales</taxon>
        <taxon>Pseudonocardiaceae</taxon>
        <taxon>Amycolatopsis</taxon>
    </lineage>
</organism>
<feature type="transmembrane region" description="Helical" evidence="5">
    <location>
        <begin position="22"/>
        <end position="47"/>
    </location>
</feature>
<dbReference type="AlphaFoldDB" id="A0A8H9MDN3"/>
<sequence length="205" mass="21915">MTVGLYLPGGSWLHRTPAGPKLLGLLLAITGVLLTSVPAGIAAELAVTAALYPAARVPWRILWQHTRVLLPFLVLVAGFQLLTAGWERAVVIGGQLLVSVLLAGLVTVTTRVSAMLALFEKLARPLDRVGVSSQRIALTLALTMRCIPMVAQAWQASSDAYRARGLRRGSWRVVVPVIVRLLRSAESLGDAITARGVDDDGVRRG</sequence>
<name>A0A8H9MDN3_9PSEU</name>
<dbReference type="EMBL" id="BNAV01000003">
    <property type="protein sequence ID" value="GHF53687.1"/>
    <property type="molecule type" value="Genomic_DNA"/>
</dbReference>
<gene>
    <name evidence="6" type="ORF">GCM10017566_28880</name>
</gene>
<dbReference type="Proteomes" id="UP000658656">
    <property type="component" value="Unassembled WGS sequence"/>
</dbReference>
<reference evidence="6" key="1">
    <citation type="journal article" date="2014" name="Int. J. Syst. Evol. Microbiol.">
        <title>Complete genome sequence of Corynebacterium casei LMG S-19264T (=DSM 44701T), isolated from a smear-ripened cheese.</title>
        <authorList>
            <consortium name="US DOE Joint Genome Institute (JGI-PGF)"/>
            <person name="Walter F."/>
            <person name="Albersmeier A."/>
            <person name="Kalinowski J."/>
            <person name="Ruckert C."/>
        </authorList>
    </citation>
    <scope>NUCLEOTIDE SEQUENCE</scope>
    <source>
        <strain evidence="6">CGMCC 4.7679</strain>
    </source>
</reference>
<evidence type="ECO:0000256" key="2">
    <source>
        <dbReference type="ARBA" id="ARBA00022692"/>
    </source>
</evidence>
<keyword evidence="3 5" id="KW-1133">Transmembrane helix</keyword>
<keyword evidence="4 5" id="KW-0472">Membrane</keyword>
<dbReference type="Pfam" id="PF02361">
    <property type="entry name" value="CbiQ"/>
    <property type="match status" value="1"/>
</dbReference>
<evidence type="ECO:0008006" key="8">
    <source>
        <dbReference type="Google" id="ProtNLM"/>
    </source>
</evidence>
<dbReference type="PANTHER" id="PTHR33514:SF13">
    <property type="entry name" value="PROTEIN ABCI12, CHLOROPLASTIC"/>
    <property type="match status" value="1"/>
</dbReference>
<keyword evidence="7" id="KW-1185">Reference proteome</keyword>
<reference evidence="6" key="2">
    <citation type="submission" date="2020-09" db="EMBL/GenBank/DDBJ databases">
        <authorList>
            <person name="Sun Q."/>
            <person name="Zhou Y."/>
        </authorList>
    </citation>
    <scope>NUCLEOTIDE SEQUENCE</scope>
    <source>
        <strain evidence="6">CGMCC 4.7679</strain>
    </source>
</reference>
<keyword evidence="2 5" id="KW-0812">Transmembrane</keyword>
<dbReference type="InterPro" id="IPR003339">
    <property type="entry name" value="ABC/ECF_trnsptr_transmembrane"/>
</dbReference>
<dbReference type="RefSeq" id="WP_145933956.1">
    <property type="nucleotide sequence ID" value="NZ_BNAV01000003.1"/>
</dbReference>
<dbReference type="OrthoDB" id="509049at2"/>
<evidence type="ECO:0000256" key="1">
    <source>
        <dbReference type="ARBA" id="ARBA00004141"/>
    </source>
</evidence>
<evidence type="ECO:0000256" key="4">
    <source>
        <dbReference type="ARBA" id="ARBA00023136"/>
    </source>
</evidence>
<feature type="transmembrane region" description="Helical" evidence="5">
    <location>
        <begin position="92"/>
        <end position="119"/>
    </location>
</feature>
<dbReference type="GO" id="GO:0005886">
    <property type="term" value="C:plasma membrane"/>
    <property type="evidence" value="ECO:0007669"/>
    <property type="project" value="TreeGrafter"/>
</dbReference>
<feature type="transmembrane region" description="Helical" evidence="5">
    <location>
        <begin position="68"/>
        <end position="86"/>
    </location>
</feature>
<proteinExistence type="predicted"/>
<evidence type="ECO:0000256" key="5">
    <source>
        <dbReference type="SAM" id="Phobius"/>
    </source>
</evidence>
<evidence type="ECO:0000256" key="3">
    <source>
        <dbReference type="ARBA" id="ARBA00022989"/>
    </source>
</evidence>
<dbReference type="PANTHER" id="PTHR33514">
    <property type="entry name" value="PROTEIN ABCI12, CHLOROPLASTIC"/>
    <property type="match status" value="1"/>
</dbReference>